<evidence type="ECO:0000256" key="1">
    <source>
        <dbReference type="SAM" id="MobiDB-lite"/>
    </source>
</evidence>
<feature type="compositionally biased region" description="Polar residues" evidence="1">
    <location>
        <begin position="15"/>
        <end position="24"/>
    </location>
</feature>
<feature type="region of interest" description="Disordered" evidence="1">
    <location>
        <begin position="1"/>
        <end position="70"/>
    </location>
</feature>
<name>A0A4Y2N647_ARAVE</name>
<feature type="compositionally biased region" description="Polar residues" evidence="1">
    <location>
        <begin position="32"/>
        <end position="42"/>
    </location>
</feature>
<gene>
    <name evidence="2" type="ORF">AVEN_202417_1</name>
</gene>
<evidence type="ECO:0000313" key="2">
    <source>
        <dbReference type="EMBL" id="GBN34090.1"/>
    </source>
</evidence>
<dbReference type="AlphaFoldDB" id="A0A4Y2N647"/>
<organism evidence="2 3">
    <name type="scientific">Araneus ventricosus</name>
    <name type="common">Orbweaver spider</name>
    <name type="synonym">Epeira ventricosa</name>
    <dbReference type="NCBI Taxonomy" id="182803"/>
    <lineage>
        <taxon>Eukaryota</taxon>
        <taxon>Metazoa</taxon>
        <taxon>Ecdysozoa</taxon>
        <taxon>Arthropoda</taxon>
        <taxon>Chelicerata</taxon>
        <taxon>Arachnida</taxon>
        <taxon>Araneae</taxon>
        <taxon>Araneomorphae</taxon>
        <taxon>Entelegynae</taxon>
        <taxon>Araneoidea</taxon>
        <taxon>Araneidae</taxon>
        <taxon>Araneus</taxon>
    </lineage>
</organism>
<reference evidence="2 3" key="1">
    <citation type="journal article" date="2019" name="Sci. Rep.">
        <title>Orb-weaving spider Araneus ventricosus genome elucidates the spidroin gene catalogue.</title>
        <authorList>
            <person name="Kono N."/>
            <person name="Nakamura H."/>
            <person name="Ohtoshi R."/>
            <person name="Moran D.A.P."/>
            <person name="Shinohara A."/>
            <person name="Yoshida Y."/>
            <person name="Fujiwara M."/>
            <person name="Mori M."/>
            <person name="Tomita M."/>
            <person name="Arakawa K."/>
        </authorList>
    </citation>
    <scope>NUCLEOTIDE SEQUENCE [LARGE SCALE GENOMIC DNA]</scope>
</reference>
<protein>
    <submittedName>
        <fullName evidence="2">Uncharacterized protein</fullName>
    </submittedName>
</protein>
<evidence type="ECO:0000313" key="3">
    <source>
        <dbReference type="Proteomes" id="UP000499080"/>
    </source>
</evidence>
<sequence length="86" mass="9576">MKSSLSRTFEDFTSPDVSLKSSLSGHFEDTSPDVSWKSSLSGRMNILPKPRPYSTSNSKSSTVAPHNSPHYSRSCDNVLFYFRDGP</sequence>
<proteinExistence type="predicted"/>
<accession>A0A4Y2N647</accession>
<dbReference type="Proteomes" id="UP000499080">
    <property type="component" value="Unassembled WGS sequence"/>
</dbReference>
<feature type="compositionally biased region" description="Polar residues" evidence="1">
    <location>
        <begin position="53"/>
        <end position="70"/>
    </location>
</feature>
<comment type="caution">
    <text evidence="2">The sequence shown here is derived from an EMBL/GenBank/DDBJ whole genome shotgun (WGS) entry which is preliminary data.</text>
</comment>
<keyword evidence="3" id="KW-1185">Reference proteome</keyword>
<dbReference type="EMBL" id="BGPR01008477">
    <property type="protein sequence ID" value="GBN34090.1"/>
    <property type="molecule type" value="Genomic_DNA"/>
</dbReference>